<keyword evidence="2" id="KW-1185">Reference proteome</keyword>
<sequence>MGDGGEWRVVIGPVKNTPFSGSNECKRWICVNIDAPFGLLIEPAVIINAFLFFVEMGLKNTIYSSWCLTRLNLCANSVLIALVSPGGGVLESPGVERGKTLKHEALMKNTFMKSVPPQYNECD</sequence>
<evidence type="ECO:0000313" key="1">
    <source>
        <dbReference type="EMBL" id="GIY09213.1"/>
    </source>
</evidence>
<protein>
    <submittedName>
        <fullName evidence="1">Uncharacterized protein</fullName>
    </submittedName>
</protein>
<name>A0AAV4QNU7_CAEEX</name>
<proteinExistence type="predicted"/>
<reference evidence="1 2" key="1">
    <citation type="submission" date="2021-06" db="EMBL/GenBank/DDBJ databases">
        <title>Caerostris extrusa draft genome.</title>
        <authorList>
            <person name="Kono N."/>
            <person name="Arakawa K."/>
        </authorList>
    </citation>
    <scope>NUCLEOTIDE SEQUENCE [LARGE SCALE GENOMIC DNA]</scope>
</reference>
<accession>A0AAV4QNU7</accession>
<dbReference type="EMBL" id="BPLR01006343">
    <property type="protein sequence ID" value="GIY09213.1"/>
    <property type="molecule type" value="Genomic_DNA"/>
</dbReference>
<comment type="caution">
    <text evidence="1">The sequence shown here is derived from an EMBL/GenBank/DDBJ whole genome shotgun (WGS) entry which is preliminary data.</text>
</comment>
<dbReference type="AlphaFoldDB" id="A0AAV4QNU7"/>
<gene>
    <name evidence="1" type="ORF">CEXT_117121</name>
</gene>
<evidence type="ECO:0000313" key="2">
    <source>
        <dbReference type="Proteomes" id="UP001054945"/>
    </source>
</evidence>
<organism evidence="1 2">
    <name type="scientific">Caerostris extrusa</name>
    <name type="common">Bark spider</name>
    <name type="synonym">Caerostris bankana</name>
    <dbReference type="NCBI Taxonomy" id="172846"/>
    <lineage>
        <taxon>Eukaryota</taxon>
        <taxon>Metazoa</taxon>
        <taxon>Ecdysozoa</taxon>
        <taxon>Arthropoda</taxon>
        <taxon>Chelicerata</taxon>
        <taxon>Arachnida</taxon>
        <taxon>Araneae</taxon>
        <taxon>Araneomorphae</taxon>
        <taxon>Entelegynae</taxon>
        <taxon>Araneoidea</taxon>
        <taxon>Araneidae</taxon>
        <taxon>Caerostris</taxon>
    </lineage>
</organism>
<dbReference type="Proteomes" id="UP001054945">
    <property type="component" value="Unassembled WGS sequence"/>
</dbReference>